<feature type="transmembrane region" description="Helical" evidence="2">
    <location>
        <begin position="59"/>
        <end position="80"/>
    </location>
</feature>
<accession>A0A379ESD2</accession>
<dbReference type="GO" id="GO:0004190">
    <property type="term" value="F:aspartic-type endopeptidase activity"/>
    <property type="evidence" value="ECO:0007669"/>
    <property type="project" value="UniProtKB-EC"/>
</dbReference>
<sequence length="230" mass="26770">MSLLVFILMGSVVGLVVHYYVSHFIYWVSQDVYQAYRAMFEPKMPEIMQQSAAPSVIKCGHFSVFFICFSVLFITCYYVFDTPYKALFLAFYMSLLICISLIDWYYQLISLPSCQILFVLGIGAAWTNISPITLEQSLQSAFIGFVVFYVIYLLARWIYRKEALGRGDYWLMLGLSTVLDWSQLPLFVLMACCFAIGYVFWAKLYQQVYYQLPFAPFLCIANIFIILLNW</sequence>
<evidence type="ECO:0000256" key="2">
    <source>
        <dbReference type="SAM" id="Phobius"/>
    </source>
</evidence>
<dbReference type="Pfam" id="PF01478">
    <property type="entry name" value="Peptidase_A24"/>
    <property type="match status" value="1"/>
</dbReference>
<feature type="transmembrane region" description="Helical" evidence="2">
    <location>
        <begin position="86"/>
        <end position="104"/>
    </location>
</feature>
<dbReference type="PANTHER" id="PTHR30487:SF0">
    <property type="entry name" value="PREPILIN LEADER PEPTIDASE_N-METHYLTRANSFERASE-RELATED"/>
    <property type="match status" value="1"/>
</dbReference>
<proteinExistence type="inferred from homology"/>
<protein>
    <submittedName>
        <fullName evidence="4">Type 4 prepilin-like proteins leader peptide-processing enzyme</fullName>
        <ecNumber evidence="4">3.4.23.43</ecNumber>
    </submittedName>
</protein>
<name>A0A379ESD2_9PAST</name>
<evidence type="ECO:0000313" key="4">
    <source>
        <dbReference type="EMBL" id="SUC08905.1"/>
    </source>
</evidence>
<dbReference type="EMBL" id="UGTV01000015">
    <property type="protein sequence ID" value="SUC08905.1"/>
    <property type="molecule type" value="Genomic_DNA"/>
</dbReference>
<organism evidence="4 5">
    <name type="scientific">Pasteurella canis</name>
    <dbReference type="NCBI Taxonomy" id="753"/>
    <lineage>
        <taxon>Bacteria</taxon>
        <taxon>Pseudomonadati</taxon>
        <taxon>Pseudomonadota</taxon>
        <taxon>Gammaproteobacteria</taxon>
        <taxon>Pasteurellales</taxon>
        <taxon>Pasteurellaceae</taxon>
        <taxon>Pasteurella</taxon>
    </lineage>
</organism>
<feature type="transmembrane region" description="Helical" evidence="2">
    <location>
        <begin position="116"/>
        <end position="134"/>
    </location>
</feature>
<evidence type="ECO:0000256" key="1">
    <source>
        <dbReference type="ARBA" id="ARBA00005801"/>
    </source>
</evidence>
<keyword evidence="4" id="KW-0378">Hydrolase</keyword>
<dbReference type="InterPro" id="IPR000045">
    <property type="entry name" value="Prepilin_IV_endopep_pep"/>
</dbReference>
<keyword evidence="2" id="KW-1133">Transmembrane helix</keyword>
<evidence type="ECO:0000259" key="3">
    <source>
        <dbReference type="Pfam" id="PF01478"/>
    </source>
</evidence>
<dbReference type="InterPro" id="IPR050882">
    <property type="entry name" value="Prepilin_peptidase/N-MTase"/>
</dbReference>
<dbReference type="GO" id="GO:0005886">
    <property type="term" value="C:plasma membrane"/>
    <property type="evidence" value="ECO:0007669"/>
    <property type="project" value="TreeGrafter"/>
</dbReference>
<dbReference type="Gene3D" id="1.20.120.1220">
    <property type="match status" value="1"/>
</dbReference>
<dbReference type="PANTHER" id="PTHR30487">
    <property type="entry name" value="TYPE 4 PREPILIN-LIKE PROTEINS LEADER PEPTIDE-PROCESSING ENZYME"/>
    <property type="match status" value="1"/>
</dbReference>
<feature type="transmembrane region" description="Helical" evidence="2">
    <location>
        <begin position="171"/>
        <end position="202"/>
    </location>
</feature>
<feature type="transmembrane region" description="Helical" evidence="2">
    <location>
        <begin position="208"/>
        <end position="228"/>
    </location>
</feature>
<reference evidence="4 5" key="1">
    <citation type="submission" date="2018-06" db="EMBL/GenBank/DDBJ databases">
        <authorList>
            <consortium name="Pathogen Informatics"/>
            <person name="Doyle S."/>
        </authorList>
    </citation>
    <scope>NUCLEOTIDE SEQUENCE [LARGE SCALE GENOMIC DNA]</scope>
    <source>
        <strain evidence="4 5">NCTC11621</strain>
    </source>
</reference>
<comment type="similarity">
    <text evidence="1">Belongs to the peptidase A24 family.</text>
</comment>
<dbReference type="GO" id="GO:0006465">
    <property type="term" value="P:signal peptide processing"/>
    <property type="evidence" value="ECO:0007669"/>
    <property type="project" value="TreeGrafter"/>
</dbReference>
<feature type="transmembrane region" description="Helical" evidence="2">
    <location>
        <begin position="6"/>
        <end position="29"/>
    </location>
</feature>
<dbReference type="AlphaFoldDB" id="A0A379ESD2"/>
<evidence type="ECO:0000313" key="5">
    <source>
        <dbReference type="Proteomes" id="UP000254704"/>
    </source>
</evidence>
<gene>
    <name evidence="4" type="primary">hofD</name>
    <name evidence="4" type="ORF">NCTC11621_00313</name>
</gene>
<dbReference type="EC" id="3.4.23.43" evidence="4"/>
<feature type="transmembrane region" description="Helical" evidence="2">
    <location>
        <begin position="140"/>
        <end position="159"/>
    </location>
</feature>
<dbReference type="RefSeq" id="WP_115322362.1">
    <property type="nucleotide sequence ID" value="NZ_UGTV01000015.1"/>
</dbReference>
<keyword evidence="2" id="KW-0472">Membrane</keyword>
<keyword evidence="2" id="KW-0812">Transmembrane</keyword>
<feature type="domain" description="Prepilin type IV endopeptidase peptidase" evidence="3">
    <location>
        <begin position="91"/>
        <end position="199"/>
    </location>
</feature>
<dbReference type="Proteomes" id="UP000254704">
    <property type="component" value="Unassembled WGS sequence"/>
</dbReference>